<dbReference type="InterPro" id="IPR050155">
    <property type="entry name" value="HAD-like_hydrolase_sf"/>
</dbReference>
<dbReference type="InterPro" id="IPR041492">
    <property type="entry name" value="HAD_2"/>
</dbReference>
<dbReference type="SFLD" id="SFLDS00003">
    <property type="entry name" value="Haloacid_Dehalogenase"/>
    <property type="match status" value="1"/>
</dbReference>
<dbReference type="SFLD" id="SFLDG01129">
    <property type="entry name" value="C1.5:_HAD__Beta-PGM__Phosphata"/>
    <property type="match status" value="1"/>
</dbReference>
<protein>
    <submittedName>
        <fullName evidence="1">Phosphoglycolate phosphatase</fullName>
    </submittedName>
</protein>
<accession>A0A543FGU3</accession>
<dbReference type="RefSeq" id="WP_141810899.1">
    <property type="nucleotide sequence ID" value="NZ_VFPG01000001.1"/>
</dbReference>
<evidence type="ECO:0000313" key="2">
    <source>
        <dbReference type="Proteomes" id="UP000316331"/>
    </source>
</evidence>
<reference evidence="1 2" key="1">
    <citation type="submission" date="2019-06" db="EMBL/GenBank/DDBJ databases">
        <title>Sequencing the genomes of 1000 actinobacteria strains.</title>
        <authorList>
            <person name="Klenk H.-P."/>
        </authorList>
    </citation>
    <scope>NUCLEOTIDE SEQUENCE [LARGE SCALE GENOMIC DNA]</scope>
    <source>
        <strain evidence="1 2">DSM 103495</strain>
    </source>
</reference>
<keyword evidence="2" id="KW-1185">Reference proteome</keyword>
<gene>
    <name evidence="1" type="ORF">FB390_4794</name>
</gene>
<dbReference type="Gene3D" id="1.10.150.240">
    <property type="entry name" value="Putative phosphatase, domain 2"/>
    <property type="match status" value="1"/>
</dbReference>
<comment type="caution">
    <text evidence="1">The sequence shown here is derived from an EMBL/GenBank/DDBJ whole genome shotgun (WGS) entry which is preliminary data.</text>
</comment>
<proteinExistence type="predicted"/>
<dbReference type="Gene3D" id="3.40.50.1000">
    <property type="entry name" value="HAD superfamily/HAD-like"/>
    <property type="match status" value="2"/>
</dbReference>
<organism evidence="1 2">
    <name type="scientific">Nocardia bhagyanarayanae</name>
    <dbReference type="NCBI Taxonomy" id="1215925"/>
    <lineage>
        <taxon>Bacteria</taxon>
        <taxon>Bacillati</taxon>
        <taxon>Actinomycetota</taxon>
        <taxon>Actinomycetes</taxon>
        <taxon>Mycobacteriales</taxon>
        <taxon>Nocardiaceae</taxon>
        <taxon>Nocardia</taxon>
    </lineage>
</organism>
<dbReference type="Pfam" id="PF13419">
    <property type="entry name" value="HAD_2"/>
    <property type="match status" value="1"/>
</dbReference>
<dbReference type="SUPFAM" id="SSF56784">
    <property type="entry name" value="HAD-like"/>
    <property type="match status" value="1"/>
</dbReference>
<dbReference type="OrthoDB" id="9793014at2"/>
<sequence>MTWTVGFDLDMTLIDSRPGVSYAIDTVAAEFQLPLRGADFVERLGPPLALLLAEAGAPDELIPALITRYRELYPDVVSRIPALPGAEAALAAVTARDGRLMVVTGKHQPHAQLHLDALGWRIDHLAGGLWSTGKAEVLRAQGAAIYVGDHAGDMRGAKAADAFAVGVTTGPCDAAELLAAGADVVLRDLTEFPSWLAEFAAAAASSSSGSL</sequence>
<dbReference type="PANTHER" id="PTHR43434">
    <property type="entry name" value="PHOSPHOGLYCOLATE PHOSPHATASE"/>
    <property type="match status" value="1"/>
</dbReference>
<dbReference type="GO" id="GO:0006281">
    <property type="term" value="P:DNA repair"/>
    <property type="evidence" value="ECO:0007669"/>
    <property type="project" value="TreeGrafter"/>
</dbReference>
<dbReference type="InterPro" id="IPR023214">
    <property type="entry name" value="HAD_sf"/>
</dbReference>
<dbReference type="InterPro" id="IPR023198">
    <property type="entry name" value="PGP-like_dom2"/>
</dbReference>
<dbReference type="InterPro" id="IPR036412">
    <property type="entry name" value="HAD-like_sf"/>
</dbReference>
<evidence type="ECO:0000313" key="1">
    <source>
        <dbReference type="EMBL" id="TQM33080.1"/>
    </source>
</evidence>
<dbReference type="Proteomes" id="UP000316331">
    <property type="component" value="Unassembled WGS sequence"/>
</dbReference>
<dbReference type="AlphaFoldDB" id="A0A543FGU3"/>
<dbReference type="GO" id="GO:0008967">
    <property type="term" value="F:phosphoglycolate phosphatase activity"/>
    <property type="evidence" value="ECO:0007669"/>
    <property type="project" value="TreeGrafter"/>
</dbReference>
<name>A0A543FGU3_9NOCA</name>
<dbReference type="PANTHER" id="PTHR43434:SF1">
    <property type="entry name" value="PHOSPHOGLYCOLATE PHOSPHATASE"/>
    <property type="match status" value="1"/>
</dbReference>
<dbReference type="EMBL" id="VFPG01000001">
    <property type="protein sequence ID" value="TQM33080.1"/>
    <property type="molecule type" value="Genomic_DNA"/>
</dbReference>